<dbReference type="AlphaFoldDB" id="A0A8C4RIJ5"/>
<feature type="region of interest" description="Disordered" evidence="1">
    <location>
        <begin position="383"/>
        <end position="418"/>
    </location>
</feature>
<feature type="region of interest" description="Disordered" evidence="1">
    <location>
        <begin position="297"/>
        <end position="325"/>
    </location>
</feature>
<dbReference type="OrthoDB" id="9936033at2759"/>
<dbReference type="Pfam" id="PF15279">
    <property type="entry name" value="SOBP"/>
    <property type="match status" value="1"/>
</dbReference>
<keyword evidence="3" id="KW-1185">Reference proteome</keyword>
<evidence type="ECO:0000256" key="1">
    <source>
        <dbReference type="SAM" id="MobiDB-lite"/>
    </source>
</evidence>
<feature type="compositionally biased region" description="Polar residues" evidence="1">
    <location>
        <begin position="301"/>
        <end position="312"/>
    </location>
</feature>
<feature type="region of interest" description="Disordered" evidence="1">
    <location>
        <begin position="1"/>
        <end position="20"/>
    </location>
</feature>
<sequence length="570" mass="60884">MEDLYKDDQAGMPLDMTTPQTALATSGGGGVGGNGKLENGMTQLITAEAWNINPTGLMKKALSPLVAVPAPPMVTPPTESSGGVALKVAATVLQPICLGDSPVMLPIHLQAAGSTAPQINPSGNTSYIMTNQGPVPLPIVLEQHMFQHLNSPVLPQGVPCPTISLQNNVLCQNSSVSFGQPPSLDQKPSNQTQDPGILPLFQNPGFTTILQDLFPPQNNLGPSTCPSTNSAPADNFSSNFFTPPIPQAYSSPLSPLVPPAILLVPYPVIVPLPVPVPIPIPVPIPVPQCSDSKAFSDSHKPTCTTNKSTQTGVKEALSPQHQPHRDISMQVSQITGPPATDGEVLDLSFKTLTLPTKQEIPFQQDSILDLSVSSVRKRSFPVTHCDNAKDPSRGLPVERPTCSGEQSSSSALSLDVLRPTESSQKVDSKLLNGLASVEFSRQHKWVVDPNSNRPGCDPKCGGNNIEIVSTSQTAKVIVSVKDAVPAIFCGKIKGLSGVSTKNFSFKRDSIQESMLQQCYDVKGQAEQRDSSDMLKKPLKSRSVKLKKVNSQEIHILPIKKQRLAAFFPRK</sequence>
<accession>A0A8C4RIJ5</accession>
<dbReference type="GeneTree" id="ENSGT00940000154164"/>
<dbReference type="GO" id="GO:0005634">
    <property type="term" value="C:nucleus"/>
    <property type="evidence" value="ECO:0007669"/>
    <property type="project" value="TreeGrafter"/>
</dbReference>
<dbReference type="Proteomes" id="UP000694620">
    <property type="component" value="Chromosome 4"/>
</dbReference>
<evidence type="ECO:0000313" key="3">
    <source>
        <dbReference type="Proteomes" id="UP000694620"/>
    </source>
</evidence>
<reference evidence="2" key="1">
    <citation type="submission" date="2021-06" db="EMBL/GenBank/DDBJ databases">
        <authorList>
            <consortium name="Wellcome Sanger Institute Data Sharing"/>
        </authorList>
    </citation>
    <scope>NUCLEOTIDE SEQUENCE [LARGE SCALE GENOMIC DNA]</scope>
</reference>
<gene>
    <name evidence="2" type="primary">RAI2</name>
</gene>
<reference evidence="2" key="3">
    <citation type="submission" date="2025-09" db="UniProtKB">
        <authorList>
            <consortium name="Ensembl"/>
        </authorList>
    </citation>
    <scope>IDENTIFICATION</scope>
</reference>
<dbReference type="PANTHER" id="PTHR23186">
    <property type="entry name" value="RETINOIC ACID-INDUCED PROTEIN 2"/>
    <property type="match status" value="1"/>
</dbReference>
<name>A0A8C4RIJ5_ERPCA</name>
<dbReference type="InterPro" id="IPR026092">
    <property type="entry name" value="RAI2/SOBP"/>
</dbReference>
<dbReference type="GO" id="GO:0048513">
    <property type="term" value="P:animal organ development"/>
    <property type="evidence" value="ECO:0007669"/>
    <property type="project" value="TreeGrafter"/>
</dbReference>
<dbReference type="Ensembl" id="ENSECRT00000003138.1">
    <property type="protein sequence ID" value="ENSECRP00000003086.1"/>
    <property type="gene ID" value="ENSECRG00000002105.1"/>
</dbReference>
<reference evidence="2" key="2">
    <citation type="submission" date="2025-08" db="UniProtKB">
        <authorList>
            <consortium name="Ensembl"/>
        </authorList>
    </citation>
    <scope>IDENTIFICATION</scope>
</reference>
<protein>
    <submittedName>
        <fullName evidence="2">Retinoic acid induced 2</fullName>
    </submittedName>
</protein>
<proteinExistence type="predicted"/>
<evidence type="ECO:0000313" key="2">
    <source>
        <dbReference type="Ensembl" id="ENSECRP00000003086.1"/>
    </source>
</evidence>
<dbReference type="PANTHER" id="PTHR23186:SF3">
    <property type="entry name" value="RETINOIC ACID-INDUCED PROTEIN 2"/>
    <property type="match status" value="1"/>
</dbReference>
<organism evidence="2 3">
    <name type="scientific">Erpetoichthys calabaricus</name>
    <name type="common">Rope fish</name>
    <name type="synonym">Calamoichthys calabaricus</name>
    <dbReference type="NCBI Taxonomy" id="27687"/>
    <lineage>
        <taxon>Eukaryota</taxon>
        <taxon>Metazoa</taxon>
        <taxon>Chordata</taxon>
        <taxon>Craniata</taxon>
        <taxon>Vertebrata</taxon>
        <taxon>Euteleostomi</taxon>
        <taxon>Actinopterygii</taxon>
        <taxon>Polypteriformes</taxon>
        <taxon>Polypteridae</taxon>
        <taxon>Erpetoichthys</taxon>
    </lineage>
</organism>